<sequence>MDAVGVVGVVRAGGRAPRDLVQVTSGRRRRGPATPSQPSGRAPARRGVGVAEPMSYDGPSERASRVAERRWGNRGYITDPRRSKESSKRVHGADNTHGRQTLAVVADVMVQAMVQDSCRTPRIGLKVRFLDESQRNLPLASKLAPPPTTPLAAQPPAAPAAAAAPNKNKKSKKSKAAPGKEGEKKGMWARKLRVLVNKMVGSSHTLIALRLVRSKLRKREETNNNSLGHGHGRPQAPALAPALVPHADTTGAKVSFAQSHNGITTVEAAVAANNTTPASLPTAGFAVLSAPVAVVANNSVVVNTTVASASPPTSCPDSAGSGSDSASSGMEEDDEAERADGKSAPFELFLWSYPNPTTFSGTKDALVRELPCEVPQDSKGLRKNLRGKWKRLVKKKPEDSGGIPPELRDQLKQIYVY</sequence>
<reference evidence="2" key="1">
    <citation type="submission" date="2021-07" db="EMBL/GenBank/DDBJ databases">
        <authorList>
            <person name="Catto M.A."/>
            <person name="Jacobson A."/>
            <person name="Kennedy G."/>
            <person name="Labadie P."/>
            <person name="Hunt B.G."/>
            <person name="Srinivasan R."/>
        </authorList>
    </citation>
    <scope>NUCLEOTIDE SEQUENCE</scope>
    <source>
        <strain evidence="2">PL_HMW_Pooled</strain>
        <tissue evidence="2">Head</tissue>
    </source>
</reference>
<protein>
    <submittedName>
        <fullName evidence="2">Uncharacterized protein</fullName>
    </submittedName>
</protein>
<name>A0AAE1HBB4_9NEOP</name>
<feature type="region of interest" description="Disordered" evidence="1">
    <location>
        <begin position="139"/>
        <end position="185"/>
    </location>
</feature>
<evidence type="ECO:0000313" key="2">
    <source>
        <dbReference type="EMBL" id="KAK3917355.1"/>
    </source>
</evidence>
<feature type="region of interest" description="Disordered" evidence="1">
    <location>
        <begin position="307"/>
        <end position="341"/>
    </location>
</feature>
<gene>
    <name evidence="2" type="ORF">KUF71_006886</name>
</gene>
<feature type="compositionally biased region" description="Basic and acidic residues" evidence="1">
    <location>
        <begin position="79"/>
        <end position="96"/>
    </location>
</feature>
<feature type="compositionally biased region" description="Basic and acidic residues" evidence="1">
    <location>
        <begin position="59"/>
        <end position="71"/>
    </location>
</feature>
<dbReference type="AlphaFoldDB" id="A0AAE1HBB4"/>
<feature type="compositionally biased region" description="Low complexity" evidence="1">
    <location>
        <begin position="150"/>
        <end position="166"/>
    </location>
</feature>
<evidence type="ECO:0000313" key="3">
    <source>
        <dbReference type="Proteomes" id="UP001219518"/>
    </source>
</evidence>
<comment type="caution">
    <text evidence="2">The sequence shown here is derived from an EMBL/GenBank/DDBJ whole genome shotgun (WGS) entry which is preliminary data.</text>
</comment>
<feature type="compositionally biased region" description="Low complexity" evidence="1">
    <location>
        <begin position="307"/>
        <end position="329"/>
    </location>
</feature>
<keyword evidence="3" id="KW-1185">Reference proteome</keyword>
<dbReference type="Proteomes" id="UP001219518">
    <property type="component" value="Unassembled WGS sequence"/>
</dbReference>
<reference evidence="2" key="2">
    <citation type="journal article" date="2023" name="BMC Genomics">
        <title>Pest status, molecular evolution, and epigenetic factors derived from the genome assembly of Frankliniella fusca, a thysanopteran phytovirus vector.</title>
        <authorList>
            <person name="Catto M.A."/>
            <person name="Labadie P.E."/>
            <person name="Jacobson A.L."/>
            <person name="Kennedy G.G."/>
            <person name="Srinivasan R."/>
            <person name="Hunt B.G."/>
        </authorList>
    </citation>
    <scope>NUCLEOTIDE SEQUENCE</scope>
    <source>
        <strain evidence="2">PL_HMW_Pooled</strain>
    </source>
</reference>
<organism evidence="2 3">
    <name type="scientific">Frankliniella fusca</name>
    <dbReference type="NCBI Taxonomy" id="407009"/>
    <lineage>
        <taxon>Eukaryota</taxon>
        <taxon>Metazoa</taxon>
        <taxon>Ecdysozoa</taxon>
        <taxon>Arthropoda</taxon>
        <taxon>Hexapoda</taxon>
        <taxon>Insecta</taxon>
        <taxon>Pterygota</taxon>
        <taxon>Neoptera</taxon>
        <taxon>Paraneoptera</taxon>
        <taxon>Thysanoptera</taxon>
        <taxon>Terebrantia</taxon>
        <taxon>Thripoidea</taxon>
        <taxon>Thripidae</taxon>
        <taxon>Frankliniella</taxon>
    </lineage>
</organism>
<dbReference type="EMBL" id="JAHWGI010000723">
    <property type="protein sequence ID" value="KAK3917355.1"/>
    <property type="molecule type" value="Genomic_DNA"/>
</dbReference>
<proteinExistence type="predicted"/>
<feature type="region of interest" description="Disordered" evidence="1">
    <location>
        <begin position="13"/>
        <end position="96"/>
    </location>
</feature>
<accession>A0AAE1HBB4</accession>
<evidence type="ECO:0000256" key="1">
    <source>
        <dbReference type="SAM" id="MobiDB-lite"/>
    </source>
</evidence>